<dbReference type="PANTHER" id="PTHR11207:SF0">
    <property type="entry name" value="RIBONUCLEASE 3"/>
    <property type="match status" value="1"/>
</dbReference>
<evidence type="ECO:0000256" key="8">
    <source>
        <dbReference type="ARBA" id="ARBA00022694"/>
    </source>
</evidence>
<evidence type="ECO:0000256" key="16">
    <source>
        <dbReference type="SAM" id="MobiDB-lite"/>
    </source>
</evidence>
<keyword evidence="10 15" id="KW-0479">Metal-binding</keyword>
<keyword evidence="9 15" id="KW-0540">Nuclease</keyword>
<feature type="binding site" evidence="15">
    <location>
        <position position="138"/>
    </location>
    <ligand>
        <name>Mg(2+)</name>
        <dbReference type="ChEBI" id="CHEBI:18420"/>
    </ligand>
</feature>
<keyword evidence="11 15" id="KW-0255">Endonuclease</keyword>
<comment type="catalytic activity">
    <reaction evidence="1 15">
        <text>Endonucleolytic cleavage to 5'-phosphomonoester.</text>
        <dbReference type="EC" id="3.1.26.3"/>
    </reaction>
</comment>
<sequence>MHQVRSVRSSRRAPPGPLISASPHAEELREVLGVQDLDPQLLQHALTHRSFAYENGGVPNNERLEFLGDSVLGLVVTDTLFTTHPELPEGQLAKLRAAVVSAKALAEVARTLGIGEHVRLGRGEESTGGRDKASILSDTVEAILGAIYVQFGIERAAEVIHRVFDPVIAVAAELGAGLDWKTSLQEIAANNGLGVPHYVLVGTGPDHDKSFTAEVVVGERTYPGGHGRSKKEAEQMVAEIAWRQISADLETPGT</sequence>
<evidence type="ECO:0000256" key="1">
    <source>
        <dbReference type="ARBA" id="ARBA00000109"/>
    </source>
</evidence>
<dbReference type="InterPro" id="IPR036389">
    <property type="entry name" value="RNase_III_sf"/>
</dbReference>
<protein>
    <recommendedName>
        <fullName evidence="15">Ribonuclease 3</fullName>
        <ecNumber evidence="15">3.1.26.3</ecNumber>
    </recommendedName>
    <alternativeName>
        <fullName evidence="15">Ribonuclease III</fullName>
        <shortName evidence="15">RNase III</shortName>
    </alternativeName>
</protein>
<dbReference type="OrthoDB" id="9805026at2"/>
<gene>
    <name evidence="15" type="primary">rnc</name>
    <name evidence="19" type="ORF">DX116_15745</name>
</gene>
<dbReference type="FunFam" id="3.30.160.20:FF:000003">
    <property type="entry name" value="Ribonuclease 3"/>
    <property type="match status" value="1"/>
</dbReference>
<dbReference type="SMART" id="SM00358">
    <property type="entry name" value="DSRM"/>
    <property type="match status" value="1"/>
</dbReference>
<evidence type="ECO:0000256" key="3">
    <source>
        <dbReference type="ARBA" id="ARBA00010183"/>
    </source>
</evidence>
<dbReference type="GO" id="GO:0006364">
    <property type="term" value="P:rRNA processing"/>
    <property type="evidence" value="ECO:0007669"/>
    <property type="project" value="UniProtKB-UniRule"/>
</dbReference>
<evidence type="ECO:0000256" key="13">
    <source>
        <dbReference type="ARBA" id="ARBA00022842"/>
    </source>
</evidence>
<evidence type="ECO:0000259" key="17">
    <source>
        <dbReference type="PROSITE" id="PS50137"/>
    </source>
</evidence>
<keyword evidence="14 15" id="KW-0694">RNA-binding</keyword>
<keyword evidence="15" id="KW-0699">rRNA-binding</keyword>
<dbReference type="PROSITE" id="PS00517">
    <property type="entry name" value="RNASE_3_1"/>
    <property type="match status" value="1"/>
</dbReference>
<dbReference type="Pfam" id="PF14622">
    <property type="entry name" value="Ribonucleas_3_3"/>
    <property type="match status" value="1"/>
</dbReference>
<dbReference type="SUPFAM" id="SSF54768">
    <property type="entry name" value="dsRNA-binding domain-like"/>
    <property type="match status" value="1"/>
</dbReference>
<dbReference type="Pfam" id="PF00035">
    <property type="entry name" value="dsrm"/>
    <property type="match status" value="1"/>
</dbReference>
<dbReference type="PROSITE" id="PS50137">
    <property type="entry name" value="DS_RBD"/>
    <property type="match status" value="1"/>
</dbReference>
<feature type="binding site" evidence="15">
    <location>
        <position position="141"/>
    </location>
    <ligand>
        <name>Mg(2+)</name>
        <dbReference type="ChEBI" id="CHEBI:18420"/>
    </ligand>
</feature>
<organism evidence="19 20">
    <name type="scientific">Aeromicrobium endophyticum</name>
    <dbReference type="NCBI Taxonomy" id="2292704"/>
    <lineage>
        <taxon>Bacteria</taxon>
        <taxon>Bacillati</taxon>
        <taxon>Actinomycetota</taxon>
        <taxon>Actinomycetes</taxon>
        <taxon>Propionibacteriales</taxon>
        <taxon>Nocardioidaceae</taxon>
        <taxon>Aeromicrobium</taxon>
    </lineage>
</organism>
<dbReference type="GO" id="GO:0019843">
    <property type="term" value="F:rRNA binding"/>
    <property type="evidence" value="ECO:0007669"/>
    <property type="project" value="UniProtKB-KW"/>
</dbReference>
<evidence type="ECO:0000256" key="12">
    <source>
        <dbReference type="ARBA" id="ARBA00022801"/>
    </source>
</evidence>
<comment type="cofactor">
    <cofactor evidence="15">
        <name>Mg(2+)</name>
        <dbReference type="ChEBI" id="CHEBI:18420"/>
    </cofactor>
</comment>
<evidence type="ECO:0000259" key="18">
    <source>
        <dbReference type="PROSITE" id="PS50142"/>
    </source>
</evidence>
<dbReference type="InterPro" id="IPR011907">
    <property type="entry name" value="RNase_III"/>
</dbReference>
<reference evidence="19 20" key="1">
    <citation type="submission" date="2018-08" db="EMBL/GenBank/DDBJ databases">
        <title>Aeromicrobium sp. M2KJ-4, whole genome shotgun sequence.</title>
        <authorList>
            <person name="Tuo L."/>
        </authorList>
    </citation>
    <scope>NUCLEOTIDE SEQUENCE [LARGE SCALE GENOMIC DNA]</scope>
    <source>
        <strain evidence="19 20">M2KJ-4</strain>
    </source>
</reference>
<accession>A0A371P3Q2</accession>
<dbReference type="GO" id="GO:0006397">
    <property type="term" value="P:mRNA processing"/>
    <property type="evidence" value="ECO:0007669"/>
    <property type="project" value="UniProtKB-UniRule"/>
</dbReference>
<proteinExistence type="inferred from homology"/>
<evidence type="ECO:0000256" key="14">
    <source>
        <dbReference type="ARBA" id="ARBA00022884"/>
    </source>
</evidence>
<dbReference type="RefSeq" id="WP_119705163.1">
    <property type="nucleotide sequence ID" value="NZ_JBHSOI010000002.1"/>
</dbReference>
<comment type="caution">
    <text evidence="19">The sequence shown here is derived from an EMBL/GenBank/DDBJ whole genome shotgun (WGS) entry which is preliminary data.</text>
</comment>
<evidence type="ECO:0000256" key="7">
    <source>
        <dbReference type="ARBA" id="ARBA00022664"/>
    </source>
</evidence>
<dbReference type="GO" id="GO:0005737">
    <property type="term" value="C:cytoplasm"/>
    <property type="evidence" value="ECO:0007669"/>
    <property type="project" value="UniProtKB-SubCell"/>
</dbReference>
<feature type="domain" description="DRBM" evidence="17">
    <location>
        <begin position="179"/>
        <end position="247"/>
    </location>
</feature>
<dbReference type="Gene3D" id="1.10.1520.10">
    <property type="entry name" value="Ribonuclease III domain"/>
    <property type="match status" value="1"/>
</dbReference>
<feature type="domain" description="RNase III" evidence="18">
    <location>
        <begin position="25"/>
        <end position="152"/>
    </location>
</feature>
<dbReference type="NCBIfam" id="TIGR02191">
    <property type="entry name" value="RNaseIII"/>
    <property type="match status" value="1"/>
</dbReference>
<dbReference type="CDD" id="cd10845">
    <property type="entry name" value="DSRM_RNAse_III_family"/>
    <property type="match status" value="1"/>
</dbReference>
<comment type="subunit">
    <text evidence="4 15">Homodimer.</text>
</comment>
<feature type="active site" evidence="15">
    <location>
        <position position="141"/>
    </location>
</feature>
<evidence type="ECO:0000256" key="11">
    <source>
        <dbReference type="ARBA" id="ARBA00022759"/>
    </source>
</evidence>
<evidence type="ECO:0000256" key="2">
    <source>
        <dbReference type="ARBA" id="ARBA00004496"/>
    </source>
</evidence>
<dbReference type="GO" id="GO:0008033">
    <property type="term" value="P:tRNA processing"/>
    <property type="evidence" value="ECO:0007669"/>
    <property type="project" value="UniProtKB-KW"/>
</dbReference>
<evidence type="ECO:0000256" key="5">
    <source>
        <dbReference type="ARBA" id="ARBA00022490"/>
    </source>
</evidence>
<dbReference type="PROSITE" id="PS50142">
    <property type="entry name" value="RNASE_3_2"/>
    <property type="match status" value="1"/>
</dbReference>
<comment type="subcellular location">
    <subcellularLocation>
        <location evidence="2 15">Cytoplasm</location>
    </subcellularLocation>
</comment>
<keyword evidence="20" id="KW-1185">Reference proteome</keyword>
<dbReference type="InterPro" id="IPR000999">
    <property type="entry name" value="RNase_III_dom"/>
</dbReference>
<keyword evidence="5 15" id="KW-0963">Cytoplasm</keyword>
<comment type="similarity">
    <text evidence="3">Belongs to the ribonuclease III family.</text>
</comment>
<feature type="region of interest" description="Disordered" evidence="16">
    <location>
        <begin position="1"/>
        <end position="21"/>
    </location>
</feature>
<dbReference type="HAMAP" id="MF_00104">
    <property type="entry name" value="RNase_III"/>
    <property type="match status" value="1"/>
</dbReference>
<comment type="function">
    <text evidence="15">Digests double-stranded RNA. Involved in the processing of primary rRNA transcript to yield the immediate precursors to the large and small rRNAs (23S and 16S). Processes some mRNAs, and tRNAs when they are encoded in the rRNA operon. Processes pre-crRNA and tracrRNA of type II CRISPR loci if present in the organism.</text>
</comment>
<dbReference type="GO" id="GO:0046872">
    <property type="term" value="F:metal ion binding"/>
    <property type="evidence" value="ECO:0007669"/>
    <property type="project" value="UniProtKB-KW"/>
</dbReference>
<evidence type="ECO:0000256" key="4">
    <source>
        <dbReference type="ARBA" id="ARBA00011738"/>
    </source>
</evidence>
<dbReference type="FunFam" id="1.10.1520.10:FF:000001">
    <property type="entry name" value="Ribonuclease 3"/>
    <property type="match status" value="1"/>
</dbReference>
<dbReference type="SMART" id="SM00535">
    <property type="entry name" value="RIBOc"/>
    <property type="match status" value="1"/>
</dbReference>
<name>A0A371P3Q2_9ACTN</name>
<dbReference type="GO" id="GO:0010468">
    <property type="term" value="P:regulation of gene expression"/>
    <property type="evidence" value="ECO:0007669"/>
    <property type="project" value="TreeGrafter"/>
</dbReference>
<dbReference type="Gene3D" id="3.30.160.20">
    <property type="match status" value="1"/>
</dbReference>
<dbReference type="PANTHER" id="PTHR11207">
    <property type="entry name" value="RIBONUCLEASE III"/>
    <property type="match status" value="1"/>
</dbReference>
<evidence type="ECO:0000313" key="20">
    <source>
        <dbReference type="Proteomes" id="UP000265581"/>
    </source>
</evidence>
<keyword evidence="7 15" id="KW-0507">mRNA processing</keyword>
<dbReference type="GO" id="GO:0003725">
    <property type="term" value="F:double-stranded RNA binding"/>
    <property type="evidence" value="ECO:0007669"/>
    <property type="project" value="TreeGrafter"/>
</dbReference>
<dbReference type="SUPFAM" id="SSF69065">
    <property type="entry name" value="RNase III domain-like"/>
    <property type="match status" value="1"/>
</dbReference>
<dbReference type="GO" id="GO:0042802">
    <property type="term" value="F:identical protein binding"/>
    <property type="evidence" value="ECO:0007669"/>
    <property type="project" value="UniProtKB-ARBA"/>
</dbReference>
<evidence type="ECO:0000256" key="10">
    <source>
        <dbReference type="ARBA" id="ARBA00022723"/>
    </source>
</evidence>
<dbReference type="Proteomes" id="UP000265581">
    <property type="component" value="Unassembled WGS sequence"/>
</dbReference>
<keyword evidence="6 15" id="KW-0698">rRNA processing</keyword>
<evidence type="ECO:0000256" key="9">
    <source>
        <dbReference type="ARBA" id="ARBA00022722"/>
    </source>
</evidence>
<dbReference type="GO" id="GO:0004525">
    <property type="term" value="F:ribonuclease III activity"/>
    <property type="evidence" value="ECO:0007669"/>
    <property type="project" value="UniProtKB-UniRule"/>
</dbReference>
<dbReference type="EMBL" id="QUBR01000002">
    <property type="protein sequence ID" value="REK70573.1"/>
    <property type="molecule type" value="Genomic_DNA"/>
</dbReference>
<keyword evidence="8 15" id="KW-0819">tRNA processing</keyword>
<feature type="active site" evidence="15">
    <location>
        <position position="69"/>
    </location>
</feature>
<evidence type="ECO:0000256" key="15">
    <source>
        <dbReference type="HAMAP-Rule" id="MF_00104"/>
    </source>
</evidence>
<evidence type="ECO:0000256" key="6">
    <source>
        <dbReference type="ARBA" id="ARBA00022552"/>
    </source>
</evidence>
<keyword evidence="13 15" id="KW-0460">Magnesium</keyword>
<evidence type="ECO:0000313" key="19">
    <source>
        <dbReference type="EMBL" id="REK70573.1"/>
    </source>
</evidence>
<feature type="binding site" evidence="15">
    <location>
        <position position="65"/>
    </location>
    <ligand>
        <name>Mg(2+)</name>
        <dbReference type="ChEBI" id="CHEBI:18420"/>
    </ligand>
</feature>
<dbReference type="CDD" id="cd00593">
    <property type="entry name" value="RIBOc"/>
    <property type="match status" value="1"/>
</dbReference>
<keyword evidence="12 15" id="KW-0378">Hydrolase</keyword>
<dbReference type="InterPro" id="IPR014720">
    <property type="entry name" value="dsRBD_dom"/>
</dbReference>
<dbReference type="EC" id="3.1.26.3" evidence="15"/>
<dbReference type="AlphaFoldDB" id="A0A371P3Q2"/>